<proteinExistence type="predicted"/>
<dbReference type="InterPro" id="IPR013087">
    <property type="entry name" value="Znf_C2H2_type"/>
</dbReference>
<keyword evidence="3" id="KW-1185">Reference proteome</keyword>
<dbReference type="PaxDb" id="4081-Solyc05g050180.1.1"/>
<dbReference type="PROSITE" id="PS00028">
    <property type="entry name" value="ZINC_FINGER_C2H2_1"/>
    <property type="match status" value="1"/>
</dbReference>
<dbReference type="EnsemblPlants" id="Solyc05g050180.1.1">
    <property type="protein sequence ID" value="Solyc05g050180.1.1.1"/>
    <property type="gene ID" value="Solyc05g050180.1"/>
</dbReference>
<evidence type="ECO:0000313" key="2">
    <source>
        <dbReference type="EnsemblPlants" id="Solyc05g050180.1.1.1"/>
    </source>
</evidence>
<accession>A0A3Q7GMW8</accession>
<dbReference type="AlphaFoldDB" id="A0A3Q7GMW8"/>
<name>A0A3Q7GMW8_SOLLC</name>
<reference evidence="2" key="2">
    <citation type="submission" date="2019-01" db="UniProtKB">
        <authorList>
            <consortium name="EnsemblPlants"/>
        </authorList>
    </citation>
    <scope>IDENTIFICATION</scope>
    <source>
        <strain evidence="2">cv. Heinz 1706</strain>
    </source>
</reference>
<evidence type="ECO:0000259" key="1">
    <source>
        <dbReference type="PROSITE" id="PS00028"/>
    </source>
</evidence>
<sequence length="196" mass="22191">MHNTNFSPFLGPSPVLYFCTVCNGMFHTYSGFINHIQITHPLSSEQDIILHSSVYASGTFLPANPLSTQPAAPRNVRPERNNNIVIMPTPSSNLNHPMISRDILLPIDRQLMARRNWFVPIGRGTTPIVDRQQMERKNMVESSREAIADRTIPLIDQLDVPISSNADELINIDEEQIDLDLELRLSLEKQVCESFL</sequence>
<reference evidence="2" key="1">
    <citation type="journal article" date="2012" name="Nature">
        <title>The tomato genome sequence provides insights into fleshy fruit evolution.</title>
        <authorList>
            <consortium name="Tomato Genome Consortium"/>
        </authorList>
    </citation>
    <scope>NUCLEOTIDE SEQUENCE [LARGE SCALE GENOMIC DNA]</scope>
    <source>
        <strain evidence="2">cv. Heinz 1706</strain>
    </source>
</reference>
<protein>
    <recommendedName>
        <fullName evidence="1">C2H2-type domain-containing protein</fullName>
    </recommendedName>
</protein>
<dbReference type="Proteomes" id="UP000004994">
    <property type="component" value="Chromosome 5"/>
</dbReference>
<dbReference type="Gramene" id="Solyc05g050180.1.1">
    <property type="protein sequence ID" value="Solyc05g050180.1.1.1"/>
    <property type="gene ID" value="Solyc05g050180.1"/>
</dbReference>
<organism evidence="2">
    <name type="scientific">Solanum lycopersicum</name>
    <name type="common">Tomato</name>
    <name type="synonym">Lycopersicon esculentum</name>
    <dbReference type="NCBI Taxonomy" id="4081"/>
    <lineage>
        <taxon>Eukaryota</taxon>
        <taxon>Viridiplantae</taxon>
        <taxon>Streptophyta</taxon>
        <taxon>Embryophyta</taxon>
        <taxon>Tracheophyta</taxon>
        <taxon>Spermatophyta</taxon>
        <taxon>Magnoliopsida</taxon>
        <taxon>eudicotyledons</taxon>
        <taxon>Gunneridae</taxon>
        <taxon>Pentapetalae</taxon>
        <taxon>asterids</taxon>
        <taxon>lamiids</taxon>
        <taxon>Solanales</taxon>
        <taxon>Solanaceae</taxon>
        <taxon>Solanoideae</taxon>
        <taxon>Solaneae</taxon>
        <taxon>Solanum</taxon>
        <taxon>Solanum subgen. Lycopersicon</taxon>
    </lineage>
</organism>
<dbReference type="InParanoid" id="A0A3Q7GMW8"/>
<evidence type="ECO:0000313" key="3">
    <source>
        <dbReference type="Proteomes" id="UP000004994"/>
    </source>
</evidence>
<feature type="domain" description="C2H2-type" evidence="1">
    <location>
        <begin position="19"/>
        <end position="40"/>
    </location>
</feature>
<dbReference type="OMA" id="FRTHLEF"/>